<comment type="caution">
    <text evidence="2">The sequence shown here is derived from an EMBL/GenBank/DDBJ whole genome shotgun (WGS) entry which is preliminary data.</text>
</comment>
<dbReference type="PROSITE" id="PS51819">
    <property type="entry name" value="VOC"/>
    <property type="match status" value="1"/>
</dbReference>
<dbReference type="SUPFAM" id="SSF54593">
    <property type="entry name" value="Glyoxalase/Bleomycin resistance protein/Dihydroxybiphenyl dioxygenase"/>
    <property type="match status" value="1"/>
</dbReference>
<accession>A0A0Q3QPU6</accession>
<dbReference type="EMBL" id="LJIX01000006">
    <property type="protein sequence ID" value="KQL19718.1"/>
    <property type="molecule type" value="Genomic_DNA"/>
</dbReference>
<protein>
    <submittedName>
        <fullName evidence="2">Glyoxalase</fullName>
    </submittedName>
</protein>
<dbReference type="Pfam" id="PF13669">
    <property type="entry name" value="Glyoxalase_4"/>
    <property type="match status" value="1"/>
</dbReference>
<dbReference type="InterPro" id="IPR029068">
    <property type="entry name" value="Glyas_Bleomycin-R_OHBP_Dase"/>
</dbReference>
<dbReference type="Proteomes" id="UP000050996">
    <property type="component" value="Unassembled WGS sequence"/>
</dbReference>
<feature type="domain" description="VOC" evidence="1">
    <location>
        <begin position="5"/>
        <end position="131"/>
    </location>
</feature>
<evidence type="ECO:0000259" key="1">
    <source>
        <dbReference type="PROSITE" id="PS51819"/>
    </source>
</evidence>
<proteinExistence type="predicted"/>
<dbReference type="PATRIC" id="fig|1637975.4.peg.2847"/>
<dbReference type="RefSeq" id="WP_053476250.1">
    <property type="nucleotide sequence ID" value="NZ_CP041305.1"/>
</dbReference>
<evidence type="ECO:0000313" key="3">
    <source>
        <dbReference type="Proteomes" id="UP000050996"/>
    </source>
</evidence>
<keyword evidence="3" id="KW-1185">Reference proteome</keyword>
<dbReference type="Gene3D" id="3.10.180.10">
    <property type="entry name" value="2,3-Dihydroxybiphenyl 1,2-Dioxygenase, domain 1"/>
    <property type="match status" value="1"/>
</dbReference>
<dbReference type="AlphaFoldDB" id="A0A0Q3QPU6"/>
<dbReference type="STRING" id="1637975.AN957_14835"/>
<dbReference type="InterPro" id="IPR037523">
    <property type="entry name" value="VOC_core"/>
</dbReference>
<evidence type="ECO:0000313" key="2">
    <source>
        <dbReference type="EMBL" id="KQL19718.1"/>
    </source>
</evidence>
<reference evidence="2 3" key="1">
    <citation type="submission" date="2015-09" db="EMBL/GenBank/DDBJ databases">
        <title>Genome sequencing project for genomic taxonomy and phylogenomics of Bacillus-like bacteria.</title>
        <authorList>
            <person name="Liu B."/>
            <person name="Wang J."/>
            <person name="Zhu Y."/>
            <person name="Liu G."/>
            <person name="Chen Q."/>
            <person name="Chen Z."/>
            <person name="Lan J."/>
            <person name="Che J."/>
            <person name="Ge C."/>
            <person name="Shi H."/>
            <person name="Pan Z."/>
            <person name="Liu X."/>
        </authorList>
    </citation>
    <scope>NUCLEOTIDE SEQUENCE [LARGE SCALE GENOMIC DNA]</scope>
    <source>
        <strain evidence="2 3">FJAT-18043</strain>
    </source>
</reference>
<sequence length="134" mass="15608">MTAKFVHHICIQTNNYEESLNFYRDILGFELIAEFPNFHNRYYNSWLKLGEFYIELQTGKIGENLNSVNPNTTGIIHFCLWVDDLVKEVQTIKQLGYNFILKNGEEIYQVENGCLCKLIAPEGTIVELRDNRGI</sequence>
<organism evidence="2 3">
    <name type="scientific">Cytobacillus solani</name>
    <dbReference type="NCBI Taxonomy" id="1637975"/>
    <lineage>
        <taxon>Bacteria</taxon>
        <taxon>Bacillati</taxon>
        <taxon>Bacillota</taxon>
        <taxon>Bacilli</taxon>
        <taxon>Bacillales</taxon>
        <taxon>Bacillaceae</taxon>
        <taxon>Cytobacillus</taxon>
    </lineage>
</organism>
<name>A0A0Q3QPU6_9BACI</name>
<gene>
    <name evidence="2" type="ORF">AN957_14835</name>
</gene>